<protein>
    <submittedName>
        <fullName evidence="2">Uncharacterized protein</fullName>
    </submittedName>
</protein>
<proteinExistence type="predicted"/>
<gene>
    <name evidence="2" type="ORF">GCM10009838_15210</name>
</gene>
<dbReference type="Proteomes" id="UP001499854">
    <property type="component" value="Unassembled WGS sequence"/>
</dbReference>
<keyword evidence="3" id="KW-1185">Reference proteome</keyword>
<sequence>MRVTRLFTSLSAGAAALAMVVGPTGMSTAQAAATSPGFEVSFQAPSGQLAHIDPGGTATLTSSFMAAQTSPSIAALPDGTFDEAFNAWDRTLWFGNSVAGGHQVVQSACSPDPYIVTPGTSPSLAVDKQGIQDFLISEGGTETSIKVPIQDQVCSSSEGDILSGTSPSVAALNVGPATGGFIFVETWVGSDGLVRVREPGKGTHIAGNGLRAEPGTNPSVAPGINGRWKLAYQGTDNHLWTVNSDGVTDRTPSVLTPGTSPAIAGLADGGFEMAFVASDGTLWADLNGNGHRVAGPVNVAPGSNAAIGANNADSWEIAVPRSGDHHLLTVNPGDAVRDTGQTAATGTSPAVAGLFPVAAGTTGTETLTLTQQQTVNGFIPFTGKFPPTGITQPGKVLSITYPGSGFPAPTLLFVKSGHTTAECGNPSAVIALPQGQTTTAAQMSAIFGTATSFSSLSPFGAVACFSGPNPTPSFINLSMNVQFD</sequence>
<accession>A0ABP5CE00</accession>
<feature type="signal peptide" evidence="1">
    <location>
        <begin position="1"/>
        <end position="31"/>
    </location>
</feature>
<evidence type="ECO:0000256" key="1">
    <source>
        <dbReference type="SAM" id="SignalP"/>
    </source>
</evidence>
<keyword evidence="1" id="KW-0732">Signal</keyword>
<organism evidence="2 3">
    <name type="scientific">Catenulispora subtropica</name>
    <dbReference type="NCBI Taxonomy" id="450798"/>
    <lineage>
        <taxon>Bacteria</taxon>
        <taxon>Bacillati</taxon>
        <taxon>Actinomycetota</taxon>
        <taxon>Actinomycetes</taxon>
        <taxon>Catenulisporales</taxon>
        <taxon>Catenulisporaceae</taxon>
        <taxon>Catenulispora</taxon>
    </lineage>
</organism>
<evidence type="ECO:0000313" key="3">
    <source>
        <dbReference type="Proteomes" id="UP001499854"/>
    </source>
</evidence>
<evidence type="ECO:0000313" key="2">
    <source>
        <dbReference type="EMBL" id="GAA1959808.1"/>
    </source>
</evidence>
<dbReference type="EMBL" id="BAAAQM010000006">
    <property type="protein sequence ID" value="GAA1959808.1"/>
    <property type="molecule type" value="Genomic_DNA"/>
</dbReference>
<comment type="caution">
    <text evidence="2">The sequence shown here is derived from an EMBL/GenBank/DDBJ whole genome shotgun (WGS) entry which is preliminary data.</text>
</comment>
<name>A0ABP5CE00_9ACTN</name>
<feature type="chain" id="PRO_5046735635" evidence="1">
    <location>
        <begin position="32"/>
        <end position="484"/>
    </location>
</feature>
<reference evidence="3" key="1">
    <citation type="journal article" date="2019" name="Int. J. Syst. Evol. Microbiol.">
        <title>The Global Catalogue of Microorganisms (GCM) 10K type strain sequencing project: providing services to taxonomists for standard genome sequencing and annotation.</title>
        <authorList>
            <consortium name="The Broad Institute Genomics Platform"/>
            <consortium name="The Broad Institute Genome Sequencing Center for Infectious Disease"/>
            <person name="Wu L."/>
            <person name="Ma J."/>
        </authorList>
    </citation>
    <scope>NUCLEOTIDE SEQUENCE [LARGE SCALE GENOMIC DNA]</scope>
    <source>
        <strain evidence="3">JCM 16013</strain>
    </source>
</reference>